<evidence type="ECO:0000256" key="7">
    <source>
        <dbReference type="ARBA" id="ARBA00022884"/>
    </source>
</evidence>
<comment type="pathway">
    <text evidence="11">Cofactor biosynthesis; thiamine diphosphate biosynthesis.</text>
</comment>
<keyword evidence="8 11" id="KW-0784">Thiamine biosynthesis</keyword>
<evidence type="ECO:0000256" key="6">
    <source>
        <dbReference type="ARBA" id="ARBA00022840"/>
    </source>
</evidence>
<evidence type="ECO:0000256" key="4">
    <source>
        <dbReference type="ARBA" id="ARBA00022679"/>
    </source>
</evidence>
<dbReference type="GO" id="GO:0140741">
    <property type="term" value="F:tRNA-uracil-4 sulfurtransferase activity"/>
    <property type="evidence" value="ECO:0007669"/>
    <property type="project" value="UniProtKB-EC"/>
</dbReference>
<dbReference type="NCBIfam" id="TIGR04271">
    <property type="entry name" value="ThiI_C_thiazole"/>
    <property type="match status" value="1"/>
</dbReference>
<dbReference type="InterPro" id="IPR004114">
    <property type="entry name" value="THUMP_dom"/>
</dbReference>
<feature type="binding site" evidence="11">
    <location>
        <position position="346"/>
    </location>
    <ligand>
        <name>ATP</name>
        <dbReference type="ChEBI" id="CHEBI:30616"/>
    </ligand>
</feature>
<sequence>MLHQLSALFWCVLIRQAFHGGTGRWESWLKDNLETGKPEHNMVVYSRAFLEPALSRMKFIVKLFPEITIKTRPVRKLLVKQLTQNIRNVLLKISDDVRIRNQWDAIEVWTRDGASDSVNDDVYGALECIPGIAHVNRVREFPLGDFDDIVENTREVWGEALQGKTFVVRVKRTGQHDFTSVEAERYVGGGLNKLTDAKGVDLHQPDVTIRLEIKHNRLFVIDRRRPGLGGFPLGSADSTLTLVSGGFDSTVAAYQMIRRGVKTHFLFFNLGGAAHENGVKEVIYYLWKKYGSSHKVQFVSVPFEGVVENILESVEDRYMGVVLKRMMMRAANQVSDRLKLDSYVTGEALSQVSSQTMMNQRLIDDVADRLVIRPLAVTDKHDIVTIARQIGAASFVERIPEYCGVISRKPNAACKRHDLEAAESAFDMTVLTAALEQAKVESIDRMVWEPTIDMEQALNQSLDQAHAVIIDVRHPHETESAPFDAPGHEVIQLPFYSLNRKFGELDQSRQYLLYCDKGVMSKMHALHLADAGFRNVGVYRQPQD</sequence>
<dbReference type="SUPFAM" id="SSF52402">
    <property type="entry name" value="Adenine nucleotide alpha hydrolases-like"/>
    <property type="match status" value="1"/>
</dbReference>
<keyword evidence="5 11" id="KW-0547">Nucleotide-binding</keyword>
<organism evidence="14 15">
    <name type="scientific">Reinekea blandensis MED297</name>
    <dbReference type="NCBI Taxonomy" id="314283"/>
    <lineage>
        <taxon>Bacteria</taxon>
        <taxon>Pseudomonadati</taxon>
        <taxon>Pseudomonadota</taxon>
        <taxon>Gammaproteobacteria</taxon>
        <taxon>Oceanospirillales</taxon>
        <taxon>Saccharospirillaceae</taxon>
        <taxon>Reinekea</taxon>
    </lineage>
</organism>
<comment type="caution">
    <text evidence="11">Lacks conserved residue(s) required for the propagation of feature annotation.</text>
</comment>
<name>A4BE87_9GAMM</name>
<dbReference type="PROSITE" id="PS50206">
    <property type="entry name" value="RHODANESE_3"/>
    <property type="match status" value="1"/>
</dbReference>
<dbReference type="GO" id="GO:0002937">
    <property type="term" value="P:tRNA 4-thiouridine biosynthesis"/>
    <property type="evidence" value="ECO:0007669"/>
    <property type="project" value="TreeGrafter"/>
</dbReference>
<dbReference type="Gene3D" id="3.30.2130.30">
    <property type="match status" value="1"/>
</dbReference>
<dbReference type="PANTHER" id="PTHR43209:SF1">
    <property type="entry name" value="TRNA SULFURTRANSFERASE"/>
    <property type="match status" value="1"/>
</dbReference>
<evidence type="ECO:0000256" key="9">
    <source>
        <dbReference type="ARBA" id="ARBA00023157"/>
    </source>
</evidence>
<dbReference type="SUPFAM" id="SSF143437">
    <property type="entry name" value="THUMP domain-like"/>
    <property type="match status" value="1"/>
</dbReference>
<comment type="caution">
    <text evidence="14">The sequence shown here is derived from an EMBL/GenBank/DDBJ whole genome shotgun (WGS) entry which is preliminary data.</text>
</comment>
<evidence type="ECO:0000256" key="5">
    <source>
        <dbReference type="ARBA" id="ARBA00022741"/>
    </source>
</evidence>
<keyword evidence="6 11" id="KW-0067">ATP-binding</keyword>
<evidence type="ECO:0000259" key="13">
    <source>
        <dbReference type="PROSITE" id="PS51165"/>
    </source>
</evidence>
<protein>
    <recommendedName>
        <fullName evidence="11">tRNA sulfurtransferase</fullName>
        <ecNumber evidence="11">2.8.1.4</ecNumber>
    </recommendedName>
    <alternativeName>
        <fullName evidence="11">Sulfur carrier protein ThiS sulfurtransferase</fullName>
    </alternativeName>
    <alternativeName>
        <fullName evidence="11">Thiamine biosynthesis protein ThiI</fullName>
    </alternativeName>
    <alternativeName>
        <fullName evidence="11">tRNA 4-thiouridine synthase</fullName>
    </alternativeName>
</protein>
<evidence type="ECO:0000256" key="3">
    <source>
        <dbReference type="ARBA" id="ARBA00022555"/>
    </source>
</evidence>
<dbReference type="GO" id="GO:0009228">
    <property type="term" value="P:thiamine biosynthetic process"/>
    <property type="evidence" value="ECO:0007669"/>
    <property type="project" value="UniProtKB-KW"/>
</dbReference>
<proteinExistence type="inferred from homology"/>
<evidence type="ECO:0000313" key="14">
    <source>
        <dbReference type="EMBL" id="EAR09565.1"/>
    </source>
</evidence>
<dbReference type="Gene3D" id="3.40.50.620">
    <property type="entry name" value="HUPs"/>
    <property type="match status" value="1"/>
</dbReference>
<feature type="binding site" evidence="11">
    <location>
        <position position="355"/>
    </location>
    <ligand>
        <name>ATP</name>
        <dbReference type="ChEBI" id="CHEBI:30616"/>
    </ligand>
</feature>
<dbReference type="Pfam" id="PF02926">
    <property type="entry name" value="THUMP"/>
    <property type="match status" value="1"/>
</dbReference>
<dbReference type="HOGENOM" id="CLU_037952_4_1_6"/>
<reference evidence="14 15" key="1">
    <citation type="submission" date="2006-02" db="EMBL/GenBank/DDBJ databases">
        <authorList>
            <person name="Pinhassi J."/>
            <person name="Pedros-Alio C."/>
            <person name="Ferriera S."/>
            <person name="Johnson J."/>
            <person name="Kravitz S."/>
            <person name="Halpern A."/>
            <person name="Remington K."/>
            <person name="Beeson K."/>
            <person name="Tran B."/>
            <person name="Rogers Y.-H."/>
            <person name="Friedman R."/>
            <person name="Venter J.C."/>
        </authorList>
    </citation>
    <scope>NUCLEOTIDE SEQUENCE [LARGE SCALE GENOMIC DNA]</scope>
    <source>
        <strain evidence="14 15">MED297</strain>
    </source>
</reference>
<feature type="active site" description="Cysteine persulfide intermediate" evidence="11">
    <location>
        <position position="515"/>
    </location>
</feature>
<feature type="domain" description="Rhodanese" evidence="12">
    <location>
        <begin position="463"/>
        <end position="542"/>
    </location>
</feature>
<keyword evidence="7 11" id="KW-0694">RNA-binding</keyword>
<keyword evidence="15" id="KW-1185">Reference proteome</keyword>
<dbReference type="Gene3D" id="3.40.250.10">
    <property type="entry name" value="Rhodanese-like domain"/>
    <property type="match status" value="1"/>
</dbReference>
<dbReference type="GO" id="GO:0005829">
    <property type="term" value="C:cytosol"/>
    <property type="evidence" value="ECO:0007669"/>
    <property type="project" value="TreeGrafter"/>
</dbReference>
<dbReference type="CDD" id="cd00158">
    <property type="entry name" value="RHOD"/>
    <property type="match status" value="1"/>
</dbReference>
<dbReference type="InterPro" id="IPR026340">
    <property type="entry name" value="THII_Thiazole_biosynth_dom"/>
</dbReference>
<comment type="catalytic activity">
    <reaction evidence="11">
        <text>[ThiI sulfur-carrier protein]-S-sulfanyl-L-cysteine + a uridine in tRNA + 2 reduced [2Fe-2S]-[ferredoxin] + ATP + H(+) = [ThiI sulfur-carrier protein]-L-cysteine + a 4-thiouridine in tRNA + 2 oxidized [2Fe-2S]-[ferredoxin] + AMP + diphosphate</text>
        <dbReference type="Rhea" id="RHEA:24176"/>
        <dbReference type="Rhea" id="RHEA-COMP:10000"/>
        <dbReference type="Rhea" id="RHEA-COMP:10001"/>
        <dbReference type="Rhea" id="RHEA-COMP:13337"/>
        <dbReference type="Rhea" id="RHEA-COMP:13338"/>
        <dbReference type="Rhea" id="RHEA-COMP:13339"/>
        <dbReference type="Rhea" id="RHEA-COMP:13340"/>
        <dbReference type="ChEBI" id="CHEBI:15378"/>
        <dbReference type="ChEBI" id="CHEBI:29950"/>
        <dbReference type="ChEBI" id="CHEBI:30616"/>
        <dbReference type="ChEBI" id="CHEBI:33019"/>
        <dbReference type="ChEBI" id="CHEBI:33737"/>
        <dbReference type="ChEBI" id="CHEBI:33738"/>
        <dbReference type="ChEBI" id="CHEBI:61963"/>
        <dbReference type="ChEBI" id="CHEBI:65315"/>
        <dbReference type="ChEBI" id="CHEBI:136798"/>
        <dbReference type="ChEBI" id="CHEBI:456215"/>
        <dbReference type="EC" id="2.8.1.4"/>
    </reaction>
</comment>
<feature type="disulfide bond" description="Redox-active" evidence="11">
    <location>
        <begin position="403"/>
        <end position="515"/>
    </location>
</feature>
<keyword evidence="2 11" id="KW-0963">Cytoplasm</keyword>
<evidence type="ECO:0000256" key="10">
    <source>
        <dbReference type="ARBA" id="ARBA00023284"/>
    </source>
</evidence>
<dbReference type="EMBL" id="AAOE01000009">
    <property type="protein sequence ID" value="EAR09565.1"/>
    <property type="molecule type" value="Genomic_DNA"/>
</dbReference>
<dbReference type="CDD" id="cd11716">
    <property type="entry name" value="THUMP_ThiI"/>
    <property type="match status" value="1"/>
</dbReference>
<dbReference type="UniPathway" id="UPA00060"/>
<dbReference type="InterPro" id="IPR050102">
    <property type="entry name" value="tRNA_sulfurtransferase_ThiI"/>
</dbReference>
<dbReference type="InterPro" id="IPR036873">
    <property type="entry name" value="Rhodanese-like_dom_sf"/>
</dbReference>
<dbReference type="InterPro" id="IPR049961">
    <property type="entry name" value="ThiI_N"/>
</dbReference>
<feature type="domain" description="THUMP" evidence="13">
    <location>
        <begin position="120"/>
        <end position="224"/>
    </location>
</feature>
<dbReference type="Proteomes" id="UP000005953">
    <property type="component" value="Unassembled WGS sequence"/>
</dbReference>
<evidence type="ECO:0000259" key="12">
    <source>
        <dbReference type="PROSITE" id="PS50206"/>
    </source>
</evidence>
<dbReference type="GO" id="GO:0000049">
    <property type="term" value="F:tRNA binding"/>
    <property type="evidence" value="ECO:0007669"/>
    <property type="project" value="UniProtKB-UniRule"/>
</dbReference>
<dbReference type="SMART" id="SM00981">
    <property type="entry name" value="THUMP"/>
    <property type="match status" value="1"/>
</dbReference>
<comment type="function">
    <text evidence="11">Catalyzes the ATP-dependent transfer of a sulfur to tRNA to produce 4-thiouridine in position 8 of tRNAs, which functions as a near-UV photosensor. Also catalyzes the transfer of sulfur to the sulfur carrier protein ThiS, forming ThiS-thiocarboxylate. This is a step in the synthesis of thiazole, in the thiamine biosynthesis pathway. The sulfur is donated as persulfide by IscS.</text>
</comment>
<evidence type="ECO:0000256" key="8">
    <source>
        <dbReference type="ARBA" id="ARBA00022977"/>
    </source>
</evidence>
<dbReference type="GO" id="GO:0005524">
    <property type="term" value="F:ATP binding"/>
    <property type="evidence" value="ECO:0007669"/>
    <property type="project" value="UniProtKB-UniRule"/>
</dbReference>
<dbReference type="GO" id="GO:0004810">
    <property type="term" value="F:CCA tRNA nucleotidyltransferase activity"/>
    <property type="evidence" value="ECO:0007669"/>
    <property type="project" value="InterPro"/>
</dbReference>
<dbReference type="NCBIfam" id="TIGR00342">
    <property type="entry name" value="tRNA uracil 4-sulfurtransferase ThiI"/>
    <property type="match status" value="1"/>
</dbReference>
<keyword evidence="9 11" id="KW-1015">Disulfide bond</keyword>
<evidence type="ECO:0000313" key="15">
    <source>
        <dbReference type="Proteomes" id="UP000005953"/>
    </source>
</evidence>
<dbReference type="InterPro" id="IPR001763">
    <property type="entry name" value="Rhodanese-like_dom"/>
</dbReference>
<dbReference type="Pfam" id="PF02568">
    <property type="entry name" value="ThiI"/>
    <property type="match status" value="1"/>
</dbReference>
<dbReference type="InterPro" id="IPR020536">
    <property type="entry name" value="ThiI_AANH"/>
</dbReference>
<evidence type="ECO:0000256" key="11">
    <source>
        <dbReference type="HAMAP-Rule" id="MF_00021"/>
    </source>
</evidence>
<dbReference type="EC" id="2.8.1.4" evidence="11"/>
<dbReference type="PROSITE" id="PS51165">
    <property type="entry name" value="THUMP"/>
    <property type="match status" value="1"/>
</dbReference>
<evidence type="ECO:0000256" key="1">
    <source>
        <dbReference type="ARBA" id="ARBA00004496"/>
    </source>
</evidence>
<keyword evidence="3 11" id="KW-0820">tRNA-binding</keyword>
<accession>A4BE87</accession>
<dbReference type="Pfam" id="PF00581">
    <property type="entry name" value="Rhodanese"/>
    <property type="match status" value="1"/>
</dbReference>
<keyword evidence="10 11" id="KW-0676">Redox-active center</keyword>
<feature type="binding site" evidence="11">
    <location>
        <position position="324"/>
    </location>
    <ligand>
        <name>ATP</name>
        <dbReference type="ChEBI" id="CHEBI:30616"/>
    </ligand>
</feature>
<dbReference type="AlphaFoldDB" id="A4BE87"/>
<dbReference type="PANTHER" id="PTHR43209">
    <property type="entry name" value="TRNA SULFURTRANSFERASE"/>
    <property type="match status" value="1"/>
</dbReference>
<comment type="subcellular location">
    <subcellularLocation>
        <location evidence="1 11">Cytoplasm</location>
    </subcellularLocation>
</comment>
<dbReference type="GO" id="GO:0009229">
    <property type="term" value="P:thiamine diphosphate biosynthetic process"/>
    <property type="evidence" value="ECO:0007669"/>
    <property type="project" value="UniProtKB-UniRule"/>
</dbReference>
<dbReference type="HAMAP" id="MF_00021">
    <property type="entry name" value="ThiI"/>
    <property type="match status" value="1"/>
</dbReference>
<dbReference type="InterPro" id="IPR014729">
    <property type="entry name" value="Rossmann-like_a/b/a_fold"/>
</dbReference>
<evidence type="ECO:0000256" key="2">
    <source>
        <dbReference type="ARBA" id="ARBA00022490"/>
    </source>
</evidence>
<comment type="catalytic activity">
    <reaction evidence="11">
        <text>[ThiS sulfur-carrier protein]-C-terminal Gly-Gly-AMP + S-sulfanyl-L-cysteinyl-[cysteine desulfurase] + AH2 = [ThiS sulfur-carrier protein]-C-terminal-Gly-aminoethanethioate + L-cysteinyl-[cysteine desulfurase] + A + AMP + 2 H(+)</text>
        <dbReference type="Rhea" id="RHEA:43340"/>
        <dbReference type="Rhea" id="RHEA-COMP:12157"/>
        <dbReference type="Rhea" id="RHEA-COMP:12158"/>
        <dbReference type="Rhea" id="RHEA-COMP:12910"/>
        <dbReference type="Rhea" id="RHEA-COMP:19908"/>
        <dbReference type="ChEBI" id="CHEBI:13193"/>
        <dbReference type="ChEBI" id="CHEBI:15378"/>
        <dbReference type="ChEBI" id="CHEBI:17499"/>
        <dbReference type="ChEBI" id="CHEBI:29950"/>
        <dbReference type="ChEBI" id="CHEBI:61963"/>
        <dbReference type="ChEBI" id="CHEBI:90618"/>
        <dbReference type="ChEBI" id="CHEBI:232372"/>
        <dbReference type="ChEBI" id="CHEBI:456215"/>
    </reaction>
</comment>
<dbReference type="SUPFAM" id="SSF52821">
    <property type="entry name" value="Rhodanese/Cell cycle control phosphatase"/>
    <property type="match status" value="1"/>
</dbReference>
<dbReference type="InterPro" id="IPR003720">
    <property type="entry name" value="tRNA_STrfase"/>
</dbReference>
<feature type="binding site" evidence="11">
    <location>
        <begin position="242"/>
        <end position="243"/>
    </location>
    <ligand>
        <name>ATP</name>
        <dbReference type="ChEBI" id="CHEBI:30616"/>
    </ligand>
</feature>
<dbReference type="InterPro" id="IPR049962">
    <property type="entry name" value="THUMP_ThiI"/>
</dbReference>
<keyword evidence="4 11" id="KW-0808">Transferase</keyword>
<dbReference type="GO" id="GO:0052837">
    <property type="term" value="P:thiazole biosynthetic process"/>
    <property type="evidence" value="ECO:0007669"/>
    <property type="project" value="InterPro"/>
</dbReference>
<dbReference type="STRING" id="314283.MED297_12577"/>
<gene>
    <name evidence="11" type="primary">thiI</name>
    <name evidence="14" type="ORF">MED297_12577</name>
</gene>
<comment type="similarity">
    <text evidence="11">Belongs to the ThiI family.</text>
</comment>